<evidence type="ECO:0000256" key="8">
    <source>
        <dbReference type="HAMAP-Rule" id="MF_00083"/>
    </source>
</evidence>
<dbReference type="eggNOG" id="COG0193">
    <property type="taxonomic scope" value="Bacteria"/>
</dbReference>
<evidence type="ECO:0000256" key="9">
    <source>
        <dbReference type="RuleBase" id="RU000673"/>
    </source>
</evidence>
<comment type="function">
    <text evidence="8">Catalyzes the release of premature peptidyl moieties from peptidyl-tRNA molecules trapped in stalled 50S ribosomal subunits, and thus maintains levels of free tRNAs and 50S ribosomes.</text>
</comment>
<name>U3GWD7_9CORY</name>
<dbReference type="EC" id="3.1.1.29" evidence="1 8"/>
<gene>
    <name evidence="8" type="primary">pth</name>
    <name evidence="11" type="ORF">CARG_03155</name>
</gene>
<dbReference type="GO" id="GO:0006515">
    <property type="term" value="P:protein quality control for misfolded or incompletely synthesized proteins"/>
    <property type="evidence" value="ECO:0007669"/>
    <property type="project" value="UniProtKB-UniRule"/>
</dbReference>
<dbReference type="SUPFAM" id="SSF53178">
    <property type="entry name" value="Peptidyl-tRNA hydrolase-like"/>
    <property type="match status" value="1"/>
</dbReference>
<keyword evidence="3 8" id="KW-0378">Hydrolase</keyword>
<dbReference type="GO" id="GO:0004045">
    <property type="term" value="F:peptidyl-tRNA hydrolase activity"/>
    <property type="evidence" value="ECO:0007669"/>
    <property type="project" value="UniProtKB-UniRule"/>
</dbReference>
<evidence type="ECO:0000256" key="5">
    <source>
        <dbReference type="ARBA" id="ARBA00038063"/>
    </source>
</evidence>
<evidence type="ECO:0000256" key="4">
    <source>
        <dbReference type="ARBA" id="ARBA00022884"/>
    </source>
</evidence>
<dbReference type="GeneID" id="78249454"/>
<dbReference type="PANTHER" id="PTHR17224">
    <property type="entry name" value="PEPTIDYL-TRNA HYDROLASE"/>
    <property type="match status" value="1"/>
</dbReference>
<dbReference type="AlphaFoldDB" id="U3GWD7"/>
<evidence type="ECO:0000256" key="2">
    <source>
        <dbReference type="ARBA" id="ARBA00022555"/>
    </source>
</evidence>
<dbReference type="PROSITE" id="PS01195">
    <property type="entry name" value="PEPT_TRNA_HYDROL_1"/>
    <property type="match status" value="1"/>
</dbReference>
<comment type="similarity">
    <text evidence="5 8 10">Belongs to the PTH family.</text>
</comment>
<keyword evidence="8" id="KW-0963">Cytoplasm</keyword>
<evidence type="ECO:0000313" key="12">
    <source>
        <dbReference type="Proteomes" id="UP000016943"/>
    </source>
</evidence>
<keyword evidence="2 8" id="KW-0820">tRNA-binding</keyword>
<dbReference type="EMBL" id="CP006365">
    <property type="protein sequence ID" value="AGU14783.1"/>
    <property type="molecule type" value="Genomic_DNA"/>
</dbReference>
<proteinExistence type="inferred from homology"/>
<dbReference type="RefSeq" id="WP_020975934.1">
    <property type="nucleotide sequence ID" value="NC_022198.1"/>
</dbReference>
<evidence type="ECO:0000256" key="6">
    <source>
        <dbReference type="ARBA" id="ARBA00048707"/>
    </source>
</evidence>
<evidence type="ECO:0000256" key="10">
    <source>
        <dbReference type="RuleBase" id="RU004320"/>
    </source>
</evidence>
<dbReference type="STRING" id="1348662.CARG_03155"/>
<dbReference type="Proteomes" id="UP000016943">
    <property type="component" value="Chromosome"/>
</dbReference>
<comment type="subcellular location">
    <subcellularLocation>
        <location evidence="8">Cytoplasm</location>
    </subcellularLocation>
</comment>
<dbReference type="CDD" id="cd00462">
    <property type="entry name" value="PTH"/>
    <property type="match status" value="1"/>
</dbReference>
<organism evidence="11 12">
    <name type="scientific">Corynebacterium argentoratense DSM 44202</name>
    <dbReference type="NCBI Taxonomy" id="1348662"/>
    <lineage>
        <taxon>Bacteria</taxon>
        <taxon>Bacillati</taxon>
        <taxon>Actinomycetota</taxon>
        <taxon>Actinomycetes</taxon>
        <taxon>Mycobacteriales</taxon>
        <taxon>Corynebacteriaceae</taxon>
        <taxon>Corynebacterium</taxon>
    </lineage>
</organism>
<accession>U3GWD7</accession>
<keyword evidence="12" id="KW-1185">Reference proteome</keyword>
<dbReference type="KEGG" id="caz:CARG_03155"/>
<feature type="binding site" evidence="8">
    <location>
        <position position="111"/>
    </location>
    <ligand>
        <name>tRNA</name>
        <dbReference type="ChEBI" id="CHEBI:17843"/>
    </ligand>
</feature>
<dbReference type="GO" id="GO:0005737">
    <property type="term" value="C:cytoplasm"/>
    <property type="evidence" value="ECO:0007669"/>
    <property type="project" value="UniProtKB-SubCell"/>
</dbReference>
<dbReference type="PATRIC" id="fig|1348662.3.peg.621"/>
<dbReference type="PROSITE" id="PS01196">
    <property type="entry name" value="PEPT_TRNA_HYDROL_2"/>
    <property type="match status" value="1"/>
</dbReference>
<dbReference type="HOGENOM" id="CLU_062456_2_2_11"/>
<dbReference type="NCBIfam" id="TIGR00447">
    <property type="entry name" value="pth"/>
    <property type="match status" value="1"/>
</dbReference>
<dbReference type="InterPro" id="IPR018171">
    <property type="entry name" value="Pept_tRNA_hydro_CS"/>
</dbReference>
<dbReference type="Gene3D" id="3.40.50.1470">
    <property type="entry name" value="Peptidyl-tRNA hydrolase"/>
    <property type="match status" value="1"/>
</dbReference>
<dbReference type="Pfam" id="PF01195">
    <property type="entry name" value="Pept_tRNA_hydro"/>
    <property type="match status" value="1"/>
</dbReference>
<evidence type="ECO:0000256" key="7">
    <source>
        <dbReference type="ARBA" id="ARBA00050038"/>
    </source>
</evidence>
<feature type="binding site" evidence="8">
    <location>
        <position position="65"/>
    </location>
    <ligand>
        <name>tRNA</name>
        <dbReference type="ChEBI" id="CHEBI:17843"/>
    </ligand>
</feature>
<dbReference type="FunFam" id="3.40.50.1470:FF:000001">
    <property type="entry name" value="Peptidyl-tRNA hydrolase"/>
    <property type="match status" value="1"/>
</dbReference>
<dbReference type="PANTHER" id="PTHR17224:SF1">
    <property type="entry name" value="PEPTIDYL-TRNA HYDROLASE"/>
    <property type="match status" value="1"/>
</dbReference>
<dbReference type="GO" id="GO:0072344">
    <property type="term" value="P:rescue of stalled ribosome"/>
    <property type="evidence" value="ECO:0007669"/>
    <property type="project" value="UniProtKB-UniRule"/>
</dbReference>
<feature type="site" description="Stabilizes the basic form of H active site to accept a proton" evidence="8">
    <location>
        <position position="90"/>
    </location>
</feature>
<comment type="subunit">
    <text evidence="8">Monomer.</text>
</comment>
<reference evidence="11 12" key="1">
    <citation type="journal article" date="2013" name="Genome Announc.">
        <title>Whole-Genome Sequence of the Clinical Strain Corynebacterium argentoratense DSM 44202, Isolated from a Human Throat Specimen.</title>
        <authorList>
            <person name="Bomholt C."/>
            <person name="Glaub A."/>
            <person name="Gravermann K."/>
            <person name="Albersmeier A."/>
            <person name="Brinkrolf K."/>
            <person name="Ruckert C."/>
            <person name="Tauch A."/>
        </authorList>
    </citation>
    <scope>NUCLEOTIDE SEQUENCE [LARGE SCALE GENOMIC DNA]</scope>
    <source>
        <strain evidence="11">DSM 44202</strain>
    </source>
</reference>
<comment type="function">
    <text evidence="8">Hydrolyzes ribosome-free peptidyl-tRNAs (with 1 or more amino acids incorporated), which drop off the ribosome during protein synthesis, or as a result of ribosome stalling.</text>
</comment>
<feature type="binding site" evidence="8">
    <location>
        <position position="63"/>
    </location>
    <ligand>
        <name>tRNA</name>
        <dbReference type="ChEBI" id="CHEBI:17843"/>
    </ligand>
</feature>
<evidence type="ECO:0000256" key="1">
    <source>
        <dbReference type="ARBA" id="ARBA00013260"/>
    </source>
</evidence>
<feature type="active site" description="Proton acceptor" evidence="8">
    <location>
        <position position="21"/>
    </location>
</feature>
<feature type="binding site" evidence="8">
    <location>
        <position position="16"/>
    </location>
    <ligand>
        <name>tRNA</name>
        <dbReference type="ChEBI" id="CHEBI:17843"/>
    </ligand>
</feature>
<dbReference type="GO" id="GO:0000049">
    <property type="term" value="F:tRNA binding"/>
    <property type="evidence" value="ECO:0007669"/>
    <property type="project" value="UniProtKB-UniRule"/>
</dbReference>
<keyword evidence="4 8" id="KW-0694">RNA-binding</keyword>
<dbReference type="HAMAP" id="MF_00083">
    <property type="entry name" value="Pept_tRNA_hydro_bact"/>
    <property type="match status" value="1"/>
</dbReference>
<comment type="catalytic activity">
    <reaction evidence="6 8 9">
        <text>an N-acyl-L-alpha-aminoacyl-tRNA + H2O = an N-acyl-L-amino acid + a tRNA + H(+)</text>
        <dbReference type="Rhea" id="RHEA:54448"/>
        <dbReference type="Rhea" id="RHEA-COMP:10123"/>
        <dbReference type="Rhea" id="RHEA-COMP:13883"/>
        <dbReference type="ChEBI" id="CHEBI:15377"/>
        <dbReference type="ChEBI" id="CHEBI:15378"/>
        <dbReference type="ChEBI" id="CHEBI:59874"/>
        <dbReference type="ChEBI" id="CHEBI:78442"/>
        <dbReference type="ChEBI" id="CHEBI:138191"/>
        <dbReference type="EC" id="3.1.1.29"/>
    </reaction>
</comment>
<dbReference type="InterPro" id="IPR036416">
    <property type="entry name" value="Pept_tRNA_hydro_sf"/>
</dbReference>
<feature type="site" description="Discriminates between blocked and unblocked aminoacyl-tRNA" evidence="8">
    <location>
        <position position="11"/>
    </location>
</feature>
<evidence type="ECO:0000313" key="11">
    <source>
        <dbReference type="EMBL" id="AGU14783.1"/>
    </source>
</evidence>
<dbReference type="InterPro" id="IPR001328">
    <property type="entry name" value="Pept_tRNA_hydro"/>
</dbReference>
<evidence type="ECO:0000256" key="3">
    <source>
        <dbReference type="ARBA" id="ARBA00022801"/>
    </source>
</evidence>
<protein>
    <recommendedName>
        <fullName evidence="7 8">Peptidyl-tRNA hydrolase</fullName>
        <shortName evidence="8">Pth</shortName>
        <ecNumber evidence="1 8">3.1.1.29</ecNumber>
    </recommendedName>
</protein>
<sequence length="172" mass="18575">MAKKLLVGLGNPGPRYAMTRHNAGFIVVDAFVDDRGGRFGTHKRTNVDVAEFPDVIVVKPRSMMNLSGGPVKNVASFFKVPPADIIVVHDELDLDLGQVVHKVGGGGNGHNGLRDITKALSTPDYQRIRVGIGRPPGRMTPAKFVLEDFSKRERDELPIVAADAADLIATLL</sequence>